<dbReference type="PANTHER" id="PTHR43003:SF5">
    <property type="entry name" value="DNA-3-METHYLADENINE GLYCOSYLASE"/>
    <property type="match status" value="1"/>
</dbReference>
<comment type="catalytic activity">
    <reaction evidence="1">
        <text>Hydrolysis of alkylated DNA, releasing 3-methyladenine, 3-methylguanine, 7-methylguanine and 7-methyladenine.</text>
        <dbReference type="EC" id="3.2.2.21"/>
    </reaction>
</comment>
<evidence type="ECO:0000256" key="1">
    <source>
        <dbReference type="ARBA" id="ARBA00000086"/>
    </source>
</evidence>
<dbReference type="Gene3D" id="1.10.1670.40">
    <property type="match status" value="1"/>
</dbReference>
<name>A0ABP2HVI5_9BACT</name>
<dbReference type="Gene3D" id="1.10.340.30">
    <property type="entry name" value="Hypothetical protein, domain 2"/>
    <property type="match status" value="1"/>
</dbReference>
<feature type="domain" description="HhH-GPD" evidence="5">
    <location>
        <begin position="51"/>
        <end position="202"/>
    </location>
</feature>
<sequence length="227" mass="25260">MSGAAYFRYGEKETDYLKSRDKRLSQIIDRIGPIRRPVDGDLFSSAARHIVGQQISTKAQQTVWARMRGALGEVNERTVLAAGAGALQALGMTFKKAEYIADFAARVRSGAFDLDAVERMPDAEAIAALSSLKGIGVWTAEMILLFGLQRLDIFSFGDLAVRRGLRMVYRHREIGRERFERYRRRFSPCGSVASLYLWAVAGGAIADLSDPAAAKKRERSHTKNQED</sequence>
<keyword evidence="7" id="KW-1185">Reference proteome</keyword>
<protein>
    <recommendedName>
        <fullName evidence="2">DNA-3-methyladenine glycosylase II</fullName>
        <ecNumber evidence="2">3.2.2.21</ecNumber>
    </recommendedName>
</protein>
<dbReference type="PANTHER" id="PTHR43003">
    <property type="entry name" value="DNA-3-METHYLADENINE GLYCOSYLASE"/>
    <property type="match status" value="1"/>
</dbReference>
<gene>
    <name evidence="6" type="ORF">HMPREF7215_2111</name>
</gene>
<dbReference type="InterPro" id="IPR003265">
    <property type="entry name" value="HhH-GPD_domain"/>
</dbReference>
<dbReference type="InterPro" id="IPR011257">
    <property type="entry name" value="DNA_glycosylase"/>
</dbReference>
<evidence type="ECO:0000259" key="5">
    <source>
        <dbReference type="SMART" id="SM00478"/>
    </source>
</evidence>
<evidence type="ECO:0000313" key="7">
    <source>
        <dbReference type="Proteomes" id="UP000006462"/>
    </source>
</evidence>
<dbReference type="Proteomes" id="UP000006462">
    <property type="component" value="Unassembled WGS sequence"/>
</dbReference>
<dbReference type="Pfam" id="PF00730">
    <property type="entry name" value="HhH-GPD"/>
    <property type="match status" value="1"/>
</dbReference>
<keyword evidence="4" id="KW-0234">DNA repair</keyword>
<reference evidence="6 7" key="1">
    <citation type="submission" date="2009-12" db="EMBL/GenBank/DDBJ databases">
        <authorList>
            <person name="Shrivastava S."/>
            <person name="Madupu R."/>
            <person name="Durkin A.S."/>
            <person name="Torralba M."/>
            <person name="Methe B."/>
            <person name="Sutton G.G."/>
            <person name="Strausberg R.L."/>
            <person name="Nelson K.E."/>
        </authorList>
    </citation>
    <scope>NUCLEOTIDE SEQUENCE [LARGE SCALE GENOMIC DNA]</scope>
    <source>
        <strain evidence="6 7">W5455</strain>
    </source>
</reference>
<evidence type="ECO:0000313" key="6">
    <source>
        <dbReference type="EMBL" id="EFB90475.1"/>
    </source>
</evidence>
<dbReference type="InterPro" id="IPR051912">
    <property type="entry name" value="Alkylbase_DNA_Glycosylase/TA"/>
</dbReference>
<dbReference type="RefSeq" id="WP_009165073.1">
    <property type="nucleotide sequence ID" value="NZ_ADFP01000079.1"/>
</dbReference>
<organism evidence="6 7">
    <name type="scientific">Pyramidobacter piscolens W5455</name>
    <dbReference type="NCBI Taxonomy" id="352165"/>
    <lineage>
        <taxon>Bacteria</taxon>
        <taxon>Thermotogati</taxon>
        <taxon>Synergistota</taxon>
        <taxon>Synergistia</taxon>
        <taxon>Synergistales</taxon>
        <taxon>Dethiosulfovibrionaceae</taxon>
        <taxon>Pyramidobacter</taxon>
    </lineage>
</organism>
<evidence type="ECO:0000256" key="2">
    <source>
        <dbReference type="ARBA" id="ARBA00012000"/>
    </source>
</evidence>
<dbReference type="SMART" id="SM00478">
    <property type="entry name" value="ENDO3c"/>
    <property type="match status" value="1"/>
</dbReference>
<evidence type="ECO:0000256" key="3">
    <source>
        <dbReference type="ARBA" id="ARBA00022763"/>
    </source>
</evidence>
<evidence type="ECO:0000256" key="4">
    <source>
        <dbReference type="ARBA" id="ARBA00023204"/>
    </source>
</evidence>
<dbReference type="EC" id="3.2.2.21" evidence="2"/>
<dbReference type="SUPFAM" id="SSF48150">
    <property type="entry name" value="DNA-glycosylase"/>
    <property type="match status" value="1"/>
</dbReference>
<accession>A0ABP2HVI5</accession>
<comment type="caution">
    <text evidence="6">The sequence shown here is derived from an EMBL/GenBank/DDBJ whole genome shotgun (WGS) entry which is preliminary data.</text>
</comment>
<proteinExistence type="predicted"/>
<keyword evidence="3" id="KW-0227">DNA damage</keyword>
<dbReference type="EMBL" id="ADFP01000079">
    <property type="protein sequence ID" value="EFB90475.1"/>
    <property type="molecule type" value="Genomic_DNA"/>
</dbReference>